<dbReference type="InterPro" id="IPR014825">
    <property type="entry name" value="DNA_alkylation"/>
</dbReference>
<reference evidence="1 2" key="1">
    <citation type="submission" date="2020-03" db="EMBL/GenBank/DDBJ databases">
        <title>Soil Listeria distribution.</title>
        <authorList>
            <person name="Liao J."/>
            <person name="Wiedmann M."/>
        </authorList>
    </citation>
    <scope>NUCLEOTIDE SEQUENCE [LARGE SCALE GENOMIC DNA]</scope>
    <source>
        <strain evidence="1 2">FSL L7-1017</strain>
    </source>
</reference>
<dbReference type="Gene3D" id="1.25.10.90">
    <property type="match status" value="1"/>
</dbReference>
<name>A0A7X0XPV4_9LIST</name>
<proteinExistence type="predicted"/>
<dbReference type="Pfam" id="PF08713">
    <property type="entry name" value="DNA_alkylation"/>
    <property type="match status" value="1"/>
</dbReference>
<comment type="caution">
    <text evidence="1">The sequence shown here is derived from an EMBL/GenBank/DDBJ whole genome shotgun (WGS) entry which is preliminary data.</text>
</comment>
<dbReference type="Proteomes" id="UP000547643">
    <property type="component" value="Unassembled WGS sequence"/>
</dbReference>
<dbReference type="InterPro" id="IPR016024">
    <property type="entry name" value="ARM-type_fold"/>
</dbReference>
<evidence type="ECO:0000313" key="1">
    <source>
        <dbReference type="EMBL" id="MBC1778500.1"/>
    </source>
</evidence>
<dbReference type="AlphaFoldDB" id="A0A7X0XPV4"/>
<dbReference type="EMBL" id="JAARUV010000001">
    <property type="protein sequence ID" value="MBC1778500.1"/>
    <property type="molecule type" value="Genomic_DNA"/>
</dbReference>
<dbReference type="PANTHER" id="PTHR34070">
    <property type="entry name" value="ARMADILLO-TYPE FOLD"/>
    <property type="match status" value="1"/>
</dbReference>
<organism evidence="1 2">
    <name type="scientific">Listeria booriae</name>
    <dbReference type="NCBI Taxonomy" id="1552123"/>
    <lineage>
        <taxon>Bacteria</taxon>
        <taxon>Bacillati</taxon>
        <taxon>Bacillota</taxon>
        <taxon>Bacilli</taxon>
        <taxon>Bacillales</taxon>
        <taxon>Listeriaceae</taxon>
        <taxon>Listeria</taxon>
    </lineage>
</organism>
<dbReference type="SUPFAM" id="SSF48371">
    <property type="entry name" value="ARM repeat"/>
    <property type="match status" value="1"/>
</dbReference>
<dbReference type="RefSeq" id="WP_185371464.1">
    <property type="nucleotide sequence ID" value="NZ_JAAROT010000009.1"/>
</dbReference>
<dbReference type="PANTHER" id="PTHR34070:SF1">
    <property type="entry name" value="DNA ALKYLATION REPAIR PROTEIN"/>
    <property type="match status" value="1"/>
</dbReference>
<accession>A0A7X0XPV4</accession>
<sequence>MDNYAERLIQFLKERADSDEKQAMEQYMRNQFVFLGLRSPVRRVLYREFVAEHGKPQDVIAVARELYGQPEREFRYMAIDMLSKVVKKQPREMLDFYEQLIVTEPWWDTVDLLASTLVGGHLQLYPDMIEAYNTKWIDGDDIWLARTAILFQLKYKDKTDTALLFANCEKWLDSDEFFIQKAIGWALRQYAKFDANAVLAFVESHDLAPLSRREALKHF</sequence>
<gene>
    <name evidence="1" type="ORF">HCA46_06555</name>
</gene>
<protein>
    <submittedName>
        <fullName evidence="1">DNA alkylation repair protein</fullName>
    </submittedName>
</protein>
<dbReference type="CDD" id="cd07064">
    <property type="entry name" value="AlkD_like_1"/>
    <property type="match status" value="1"/>
</dbReference>
<evidence type="ECO:0000313" key="2">
    <source>
        <dbReference type="Proteomes" id="UP000547643"/>
    </source>
</evidence>